<feature type="compositionally biased region" description="Polar residues" evidence="1">
    <location>
        <begin position="185"/>
        <end position="194"/>
    </location>
</feature>
<dbReference type="RefSeq" id="WP_305748335.1">
    <property type="nucleotide sequence ID" value="NZ_JAUZEE010000002.1"/>
</dbReference>
<proteinExistence type="predicted"/>
<feature type="region of interest" description="Disordered" evidence="1">
    <location>
        <begin position="172"/>
        <end position="333"/>
    </location>
</feature>
<dbReference type="InterPro" id="IPR024402">
    <property type="entry name" value="DUF2726"/>
</dbReference>
<protein>
    <submittedName>
        <fullName evidence="4">DUF2726 domain-containing protein</fullName>
    </submittedName>
</protein>
<comment type="caution">
    <text evidence="4">The sequence shown here is derived from an EMBL/GenBank/DDBJ whole genome shotgun (WGS) entry which is preliminary data.</text>
</comment>
<dbReference type="Proteomes" id="UP001235760">
    <property type="component" value="Unassembled WGS sequence"/>
</dbReference>
<organism evidence="4 5">
    <name type="scientific">Leptothrix discophora</name>
    <dbReference type="NCBI Taxonomy" id="89"/>
    <lineage>
        <taxon>Bacteria</taxon>
        <taxon>Pseudomonadati</taxon>
        <taxon>Pseudomonadota</taxon>
        <taxon>Betaproteobacteria</taxon>
        <taxon>Burkholderiales</taxon>
        <taxon>Sphaerotilaceae</taxon>
        <taxon>Leptothrix</taxon>
    </lineage>
</organism>
<evidence type="ECO:0000259" key="3">
    <source>
        <dbReference type="Pfam" id="PF10881"/>
    </source>
</evidence>
<sequence>MHPNVWISVAIALTAVTLLALAGLLLWRRPGSASAPRSSRQQDLPTDWPLVQRPIFSTEERALFRQLRTALPHHTVLAKVPLVRFSQPQNRDELAYWFKLLGPIHVSFVVCAENGRVLAALDVERPDRPAPKRHAIIKQAVLEACRVRYVKCMTDHLPSAAELQMLVPNPAEASRPLVPRHVSDNRTTPRTTLAHTLRAGNGAAGSGGSQWYESGFSGDSFFAPESQRDPLADDAPGSWFGSGSGTASGLVGAAASGRESLPAGKPSTGAGGTWAGQGGTSAGASAGAVAATGASSGAKGPGGAPRTSSGGRIRRSEDFGAVGDTAGHIIGRP</sequence>
<evidence type="ECO:0000313" key="4">
    <source>
        <dbReference type="EMBL" id="MDP4299767.1"/>
    </source>
</evidence>
<feature type="domain" description="DUF2726" evidence="3">
    <location>
        <begin position="53"/>
        <end position="150"/>
    </location>
</feature>
<gene>
    <name evidence="4" type="ORF">Q8X39_03905</name>
</gene>
<evidence type="ECO:0000256" key="2">
    <source>
        <dbReference type="SAM" id="Phobius"/>
    </source>
</evidence>
<name>A0ABT9FZW0_LEPDI</name>
<accession>A0ABT9FZW0</accession>
<dbReference type="Pfam" id="PF10881">
    <property type="entry name" value="DUF2726"/>
    <property type="match status" value="1"/>
</dbReference>
<keyword evidence="5" id="KW-1185">Reference proteome</keyword>
<keyword evidence="2" id="KW-0472">Membrane</keyword>
<evidence type="ECO:0000256" key="1">
    <source>
        <dbReference type="SAM" id="MobiDB-lite"/>
    </source>
</evidence>
<feature type="compositionally biased region" description="Gly residues" evidence="1">
    <location>
        <begin position="269"/>
        <end position="281"/>
    </location>
</feature>
<feature type="transmembrane region" description="Helical" evidence="2">
    <location>
        <begin position="6"/>
        <end position="27"/>
    </location>
</feature>
<keyword evidence="2" id="KW-1133">Transmembrane helix</keyword>
<keyword evidence="2" id="KW-0812">Transmembrane</keyword>
<evidence type="ECO:0000313" key="5">
    <source>
        <dbReference type="Proteomes" id="UP001235760"/>
    </source>
</evidence>
<feature type="compositionally biased region" description="Low complexity" evidence="1">
    <location>
        <begin position="282"/>
        <end position="298"/>
    </location>
</feature>
<dbReference type="EMBL" id="JAUZEE010000002">
    <property type="protein sequence ID" value="MDP4299767.1"/>
    <property type="molecule type" value="Genomic_DNA"/>
</dbReference>
<reference evidence="4 5" key="1">
    <citation type="submission" date="2023-08" db="EMBL/GenBank/DDBJ databases">
        <authorList>
            <person name="Roldan D.M."/>
            <person name="Menes R.J."/>
        </authorList>
    </citation>
    <scope>NUCLEOTIDE SEQUENCE [LARGE SCALE GENOMIC DNA]</scope>
    <source>
        <strain evidence="4 5">CCM 2812</strain>
    </source>
</reference>